<keyword evidence="3" id="KW-0731">Sigma factor</keyword>
<comment type="caution">
    <text evidence="7">The sequence shown here is derived from an EMBL/GenBank/DDBJ whole genome shotgun (WGS) entry which is preliminary data.</text>
</comment>
<evidence type="ECO:0000313" key="7">
    <source>
        <dbReference type="EMBL" id="GGE40544.1"/>
    </source>
</evidence>
<feature type="domain" description="RNA polymerase sigma-70 region 2" evidence="5">
    <location>
        <begin position="17"/>
        <end position="75"/>
    </location>
</feature>
<keyword evidence="4" id="KW-0804">Transcription</keyword>
<keyword evidence="2" id="KW-0805">Transcription regulation</keyword>
<accession>A0ABQ1SL28</accession>
<keyword evidence="7" id="KW-0240">DNA-directed RNA polymerase</keyword>
<dbReference type="InterPro" id="IPR013324">
    <property type="entry name" value="RNA_pol_sigma_r3/r4-like"/>
</dbReference>
<dbReference type="InterPro" id="IPR014284">
    <property type="entry name" value="RNA_pol_sigma-70_dom"/>
</dbReference>
<evidence type="ECO:0000256" key="2">
    <source>
        <dbReference type="ARBA" id="ARBA00023015"/>
    </source>
</evidence>
<evidence type="ECO:0000256" key="1">
    <source>
        <dbReference type="ARBA" id="ARBA00010641"/>
    </source>
</evidence>
<organism evidence="7 8">
    <name type="scientific">Psychroflexus planctonicus</name>
    <dbReference type="NCBI Taxonomy" id="1526575"/>
    <lineage>
        <taxon>Bacteria</taxon>
        <taxon>Pseudomonadati</taxon>
        <taxon>Bacteroidota</taxon>
        <taxon>Flavobacteriia</taxon>
        <taxon>Flavobacteriales</taxon>
        <taxon>Flavobacteriaceae</taxon>
        <taxon>Psychroflexus</taxon>
    </lineage>
</organism>
<dbReference type="Gene3D" id="1.10.10.10">
    <property type="entry name" value="Winged helix-like DNA-binding domain superfamily/Winged helix DNA-binding domain"/>
    <property type="match status" value="1"/>
</dbReference>
<name>A0ABQ1SL28_9FLAO</name>
<dbReference type="InterPro" id="IPR039425">
    <property type="entry name" value="RNA_pol_sigma-70-like"/>
</dbReference>
<comment type="similarity">
    <text evidence="1">Belongs to the sigma-70 factor family. ECF subfamily.</text>
</comment>
<dbReference type="GO" id="GO:0000428">
    <property type="term" value="C:DNA-directed RNA polymerase complex"/>
    <property type="evidence" value="ECO:0007669"/>
    <property type="project" value="UniProtKB-KW"/>
</dbReference>
<dbReference type="InterPro" id="IPR013325">
    <property type="entry name" value="RNA_pol_sigma_r2"/>
</dbReference>
<evidence type="ECO:0000259" key="5">
    <source>
        <dbReference type="Pfam" id="PF04542"/>
    </source>
</evidence>
<dbReference type="InterPro" id="IPR036388">
    <property type="entry name" value="WH-like_DNA-bd_sf"/>
</dbReference>
<dbReference type="Pfam" id="PF08281">
    <property type="entry name" value="Sigma70_r4_2"/>
    <property type="match status" value="1"/>
</dbReference>
<dbReference type="NCBIfam" id="TIGR02937">
    <property type="entry name" value="sigma70-ECF"/>
    <property type="match status" value="1"/>
</dbReference>
<dbReference type="InterPro" id="IPR013249">
    <property type="entry name" value="RNA_pol_sigma70_r4_t2"/>
</dbReference>
<gene>
    <name evidence="7" type="ORF">GCM10010832_20810</name>
</gene>
<dbReference type="InterPro" id="IPR007627">
    <property type="entry name" value="RNA_pol_sigma70_r2"/>
</dbReference>
<dbReference type="Gene3D" id="1.10.1740.10">
    <property type="match status" value="1"/>
</dbReference>
<dbReference type="Proteomes" id="UP000599179">
    <property type="component" value="Unassembled WGS sequence"/>
</dbReference>
<dbReference type="PANTHER" id="PTHR43133">
    <property type="entry name" value="RNA POLYMERASE ECF-TYPE SIGMA FACTO"/>
    <property type="match status" value="1"/>
</dbReference>
<evidence type="ECO:0000313" key="8">
    <source>
        <dbReference type="Proteomes" id="UP000599179"/>
    </source>
</evidence>
<dbReference type="SUPFAM" id="SSF88946">
    <property type="entry name" value="Sigma2 domain of RNA polymerase sigma factors"/>
    <property type="match status" value="1"/>
</dbReference>
<dbReference type="Pfam" id="PF04542">
    <property type="entry name" value="Sigma70_r2"/>
    <property type="match status" value="1"/>
</dbReference>
<dbReference type="PANTHER" id="PTHR43133:SF45">
    <property type="entry name" value="RNA POLYMERASE ECF-TYPE SIGMA FACTOR"/>
    <property type="match status" value="1"/>
</dbReference>
<reference evidence="8" key="1">
    <citation type="journal article" date="2019" name="Int. J. Syst. Evol. Microbiol.">
        <title>The Global Catalogue of Microorganisms (GCM) 10K type strain sequencing project: providing services to taxonomists for standard genome sequencing and annotation.</title>
        <authorList>
            <consortium name="The Broad Institute Genomics Platform"/>
            <consortium name="The Broad Institute Genome Sequencing Center for Infectious Disease"/>
            <person name="Wu L."/>
            <person name="Ma J."/>
        </authorList>
    </citation>
    <scope>NUCLEOTIDE SEQUENCE [LARGE SCALE GENOMIC DNA]</scope>
    <source>
        <strain evidence="8">CGMCC 1.12931</strain>
    </source>
</reference>
<sequence length="165" mass="19354">MQNQREIEKEFIEQILKHQGVLHKICFVYSNSNADKEDLYQEIVLQLWKSYPSFRKEAKFSTWMYRVALNTAITLNKKAALFENHKTQLSDEYAIAEVIDYSEDIKILYKAISKLSKIEKAIIMLWLEEKAYSEIAEIVGISEKYVSVKLVRSKKKLAKIIKKIS</sequence>
<feature type="domain" description="RNA polymerase sigma factor 70 region 4 type 2" evidence="6">
    <location>
        <begin position="107"/>
        <end position="157"/>
    </location>
</feature>
<evidence type="ECO:0000256" key="4">
    <source>
        <dbReference type="ARBA" id="ARBA00023163"/>
    </source>
</evidence>
<keyword evidence="8" id="KW-1185">Reference proteome</keyword>
<proteinExistence type="inferred from homology"/>
<dbReference type="RefSeq" id="WP_229731888.1">
    <property type="nucleotide sequence ID" value="NZ_BMGM01000009.1"/>
</dbReference>
<dbReference type="SUPFAM" id="SSF88659">
    <property type="entry name" value="Sigma3 and sigma4 domains of RNA polymerase sigma factors"/>
    <property type="match status" value="1"/>
</dbReference>
<protein>
    <submittedName>
        <fullName evidence="7">DNA-directed RNA polymerase sigma-70 factor</fullName>
    </submittedName>
</protein>
<evidence type="ECO:0000259" key="6">
    <source>
        <dbReference type="Pfam" id="PF08281"/>
    </source>
</evidence>
<evidence type="ECO:0000256" key="3">
    <source>
        <dbReference type="ARBA" id="ARBA00023082"/>
    </source>
</evidence>
<dbReference type="EMBL" id="BMGM01000009">
    <property type="protein sequence ID" value="GGE40544.1"/>
    <property type="molecule type" value="Genomic_DNA"/>
</dbReference>